<organism evidence="2">
    <name type="scientific">viral metagenome</name>
    <dbReference type="NCBI Taxonomy" id="1070528"/>
    <lineage>
        <taxon>unclassified sequences</taxon>
        <taxon>metagenomes</taxon>
        <taxon>organismal metagenomes</taxon>
    </lineage>
</organism>
<dbReference type="InterPro" id="IPR027417">
    <property type="entry name" value="P-loop_NTPase"/>
</dbReference>
<accession>A0A6C0LWH3</accession>
<proteinExistence type="predicted"/>
<protein>
    <recommendedName>
        <fullName evidence="1">Helicase ATP-binding domain-containing protein</fullName>
    </recommendedName>
</protein>
<dbReference type="InterPro" id="IPR014001">
    <property type="entry name" value="Helicase_ATP-bd"/>
</dbReference>
<name>A0A6C0LWH3_9ZZZZ</name>
<dbReference type="GO" id="GO:0005524">
    <property type="term" value="F:ATP binding"/>
    <property type="evidence" value="ECO:0007669"/>
    <property type="project" value="InterPro"/>
</dbReference>
<dbReference type="Gene3D" id="3.40.50.300">
    <property type="entry name" value="P-loop containing nucleotide triphosphate hydrolases"/>
    <property type="match status" value="1"/>
</dbReference>
<dbReference type="PROSITE" id="PS51192">
    <property type="entry name" value="HELICASE_ATP_BIND_1"/>
    <property type="match status" value="1"/>
</dbReference>
<dbReference type="InterPro" id="IPR000330">
    <property type="entry name" value="SNF2_N"/>
</dbReference>
<sequence>MAFDIKNFLPYYPSIDDNEFNFLLNAKKEFRDSRIPSTEQFPGVKGGLFKHQVLVSRLLSSTTPYDHMLLMHEMGTGKTCSAIAIIEQLMNENNGIDRFIYVTKNKPLLSNFENEFRGKCTTADFSNVKHIKGLRLYTYGDFLKSYMSEAPSRRIVKKIENSIVIIDEIHNIRDSKSDTYDWFSKLLHDTVNSKIVLLSGTPITDSPYEFASVMNLILPEDKMLPSRETDFNKLFVSEEGELQNTHLIRSAVKGRISYIKSMQSDVKKQYMGSVLDGFKHFILDPSIMGPEQTAVYKLAIQEDSKPPLSPAYKNALQASDFVDVNGTYGVDVKTSSFISVRGTNEEKIKHLSKYSSKYAASISTILRARELKKSVFVFNKHISGGGLAMFARILQDFGFNRVEKDRIQNVKPNQSVNRFILLTGHTDDNNVLIDRFNKPDNVNGNVISVVLASDAVSEGYSFNNIQVIDIHSPWFNFAKTSQAIARGIRVGSHKELLSGNVVNVEIYLRVSIPSDKSISMDNATYKTAENKDIIIKQIERVIKEESIDSRLAKGRNQRSSIAYNGSRECDYVQCRYKSYPTEPKRDSIPIDYSTCYNYNKENKELSREIIDIFKRKNILNGLDIRKLLLNYETYDIIYTLYTLITTDVHIRTNPICFLREQNGFYFIVENKSNKVSLLDMYYVDNKIETKISRVETTMENISLGSPTSVLELNKTLISMSSVSIEKALEKHIDNPENIYISERFKGFYGRIEGVYYSWYLASQGDGPVRYKNMEGIWLNDKTGDYSDIVKKYLKNIEENIERKAIEVFGARDVGFYGIIEYTNEHRVGRLPFNFLLYKMINETDDNRKKPKGKSCTSWTGEGRQTLSHILTSLKIEEDKKNTNTVMCARILQGMKNKGLVIIKVDTNKFPAKNWFVAVDILQRWFRQSLKKNKD</sequence>
<dbReference type="SMART" id="SM00487">
    <property type="entry name" value="DEXDc"/>
    <property type="match status" value="1"/>
</dbReference>
<dbReference type="EMBL" id="MN740565">
    <property type="protein sequence ID" value="QHU33914.1"/>
    <property type="molecule type" value="Genomic_DNA"/>
</dbReference>
<dbReference type="InterPro" id="IPR038718">
    <property type="entry name" value="SNF2-like_sf"/>
</dbReference>
<reference evidence="2" key="1">
    <citation type="journal article" date="2020" name="Nature">
        <title>Giant virus diversity and host interactions through global metagenomics.</title>
        <authorList>
            <person name="Schulz F."/>
            <person name="Roux S."/>
            <person name="Paez-Espino D."/>
            <person name="Jungbluth S."/>
            <person name="Walsh D.A."/>
            <person name="Denef V.J."/>
            <person name="McMahon K.D."/>
            <person name="Konstantinidis K.T."/>
            <person name="Eloe-Fadrosh E.A."/>
            <person name="Kyrpides N.C."/>
            <person name="Woyke T."/>
        </authorList>
    </citation>
    <scope>NUCLEOTIDE SEQUENCE</scope>
    <source>
        <strain evidence="2">GVMAG-S-1016704-142</strain>
    </source>
</reference>
<dbReference type="AlphaFoldDB" id="A0A6C0LWH3"/>
<feature type="domain" description="Helicase ATP-binding" evidence="1">
    <location>
        <begin position="59"/>
        <end position="220"/>
    </location>
</feature>
<dbReference type="Gene3D" id="3.40.50.10810">
    <property type="entry name" value="Tandem AAA-ATPase domain"/>
    <property type="match status" value="1"/>
</dbReference>
<dbReference type="PANTHER" id="PTHR10799">
    <property type="entry name" value="SNF2/RAD54 HELICASE FAMILY"/>
    <property type="match status" value="1"/>
</dbReference>
<dbReference type="Pfam" id="PF00176">
    <property type="entry name" value="SNF2-rel_dom"/>
    <property type="match status" value="1"/>
</dbReference>
<dbReference type="SUPFAM" id="SSF52540">
    <property type="entry name" value="P-loop containing nucleoside triphosphate hydrolases"/>
    <property type="match status" value="2"/>
</dbReference>
<evidence type="ECO:0000313" key="2">
    <source>
        <dbReference type="EMBL" id="QHU33914.1"/>
    </source>
</evidence>
<evidence type="ECO:0000259" key="1">
    <source>
        <dbReference type="PROSITE" id="PS51192"/>
    </source>
</evidence>